<feature type="signal peptide" evidence="1">
    <location>
        <begin position="1"/>
        <end position="30"/>
    </location>
</feature>
<comment type="caution">
    <text evidence="3">The sequence shown here is derived from an EMBL/GenBank/DDBJ whole genome shotgun (WGS) entry which is preliminary data.</text>
</comment>
<organism evidence="3 4">
    <name type="scientific">Qipengyuania vulgaris</name>
    <dbReference type="NCBI Taxonomy" id="291985"/>
    <lineage>
        <taxon>Bacteria</taxon>
        <taxon>Pseudomonadati</taxon>
        <taxon>Pseudomonadota</taxon>
        <taxon>Alphaproteobacteria</taxon>
        <taxon>Sphingomonadales</taxon>
        <taxon>Erythrobacteraceae</taxon>
        <taxon>Qipengyuania</taxon>
    </lineage>
</organism>
<keyword evidence="1" id="KW-0732">Signal</keyword>
<dbReference type="EMBL" id="WTYC01000001">
    <property type="protein sequence ID" value="MXO47188.1"/>
    <property type="molecule type" value="Genomic_DNA"/>
</dbReference>
<proteinExistence type="predicted"/>
<evidence type="ECO:0000256" key="1">
    <source>
        <dbReference type="SAM" id="SignalP"/>
    </source>
</evidence>
<keyword evidence="4" id="KW-1185">Reference proteome</keyword>
<gene>
    <name evidence="3" type="ORF">GRI69_02775</name>
</gene>
<dbReference type="Proteomes" id="UP000448199">
    <property type="component" value="Unassembled WGS sequence"/>
</dbReference>
<dbReference type="SUPFAM" id="SSF159594">
    <property type="entry name" value="XCC0632-like"/>
    <property type="match status" value="1"/>
</dbReference>
<dbReference type="OrthoDB" id="7391077at2"/>
<feature type="chain" id="PRO_5033061338" evidence="1">
    <location>
        <begin position="31"/>
        <end position="201"/>
    </location>
</feature>
<evidence type="ECO:0000313" key="3">
    <source>
        <dbReference type="EMBL" id="MXO47188.1"/>
    </source>
</evidence>
<dbReference type="AlphaFoldDB" id="A0A844XQ92"/>
<evidence type="ECO:0000313" key="4">
    <source>
        <dbReference type="Proteomes" id="UP000448199"/>
    </source>
</evidence>
<reference evidence="3 4" key="1">
    <citation type="submission" date="2019-12" db="EMBL/GenBank/DDBJ databases">
        <title>Genomic-based taxomic classification of the family Erythrobacteraceae.</title>
        <authorList>
            <person name="Xu L."/>
        </authorList>
    </citation>
    <scope>NUCLEOTIDE SEQUENCE [LARGE SCALE GENOMIC DNA]</scope>
    <source>
        <strain evidence="3 4">DSM 17792</strain>
    </source>
</reference>
<dbReference type="InterPro" id="IPR005586">
    <property type="entry name" value="ABC_trans_aux"/>
</dbReference>
<protein>
    <submittedName>
        <fullName evidence="3">ABC transporter</fullName>
    </submittedName>
</protein>
<name>A0A844XQ92_9SPHN</name>
<dbReference type="PROSITE" id="PS51257">
    <property type="entry name" value="PROKAR_LIPOPROTEIN"/>
    <property type="match status" value="1"/>
</dbReference>
<accession>A0A844XQ92</accession>
<sequence length="201" mass="21241">MRQGFRAMTKHFKFAILAPALLLGGCLSFGSEPPESLLTLTPTATAPAGTGASSTSGTAIALTEFEAPSALDVTRVPVQITDTELAYLQDAVWVEKPARLFRRLIAETIRTRSNRVVIDGDDPGALAENRLTGTLRQFGYDARTSSVVIVFDAVRPGEGSAVTTRRFEAVVPGVAADVASVGPALNRAANDVAVQVADWVE</sequence>
<feature type="domain" description="ABC-type transport auxiliary lipoprotein component" evidence="2">
    <location>
        <begin position="44"/>
        <end position="197"/>
    </location>
</feature>
<dbReference type="Pfam" id="PF03886">
    <property type="entry name" value="ABC_trans_aux"/>
    <property type="match status" value="1"/>
</dbReference>
<evidence type="ECO:0000259" key="2">
    <source>
        <dbReference type="Pfam" id="PF03886"/>
    </source>
</evidence>
<dbReference type="Gene3D" id="3.40.50.10610">
    <property type="entry name" value="ABC-type transport auxiliary lipoprotein component"/>
    <property type="match status" value="1"/>
</dbReference>